<gene>
    <name evidence="2" type="ORF">DUNSADRAFT_7630</name>
</gene>
<evidence type="ECO:0000313" key="3">
    <source>
        <dbReference type="Proteomes" id="UP000815325"/>
    </source>
</evidence>
<sequence length="87" mass="10028">MPVRNFFHLLWQSNVIVPYNAASQCIGWTKQVGDKFHQKWQKRSSYGAKTPKPFFFFLNTAIIHTRAKPQKNHRAPESMHIASSGKG</sequence>
<dbReference type="Proteomes" id="UP000815325">
    <property type="component" value="Unassembled WGS sequence"/>
</dbReference>
<proteinExistence type="predicted"/>
<name>A0ABQ7GL48_DUNSA</name>
<evidence type="ECO:0000256" key="1">
    <source>
        <dbReference type="SAM" id="MobiDB-lite"/>
    </source>
</evidence>
<evidence type="ECO:0000313" key="2">
    <source>
        <dbReference type="EMBL" id="KAF5835268.1"/>
    </source>
</evidence>
<feature type="region of interest" description="Disordered" evidence="1">
    <location>
        <begin position="67"/>
        <end position="87"/>
    </location>
</feature>
<reference evidence="2" key="1">
    <citation type="submission" date="2017-08" db="EMBL/GenBank/DDBJ databases">
        <authorList>
            <person name="Polle J.E."/>
            <person name="Barry K."/>
            <person name="Cushman J."/>
            <person name="Schmutz J."/>
            <person name="Tran D."/>
            <person name="Hathwaick L.T."/>
            <person name="Yim W.C."/>
            <person name="Jenkins J."/>
            <person name="Mckie-Krisberg Z.M."/>
            <person name="Prochnik S."/>
            <person name="Lindquist E."/>
            <person name="Dockter R.B."/>
            <person name="Adam C."/>
            <person name="Molina H."/>
            <person name="Bunkerborg J."/>
            <person name="Jin E."/>
            <person name="Buchheim M."/>
            <person name="Magnuson J."/>
        </authorList>
    </citation>
    <scope>NUCLEOTIDE SEQUENCE</scope>
    <source>
        <strain evidence="2">CCAP 19/18</strain>
    </source>
</reference>
<comment type="caution">
    <text evidence="2">The sequence shown here is derived from an EMBL/GenBank/DDBJ whole genome shotgun (WGS) entry which is preliminary data.</text>
</comment>
<dbReference type="EMBL" id="MU069714">
    <property type="protein sequence ID" value="KAF5835268.1"/>
    <property type="molecule type" value="Genomic_DNA"/>
</dbReference>
<organism evidence="2 3">
    <name type="scientific">Dunaliella salina</name>
    <name type="common">Green alga</name>
    <name type="synonym">Protococcus salinus</name>
    <dbReference type="NCBI Taxonomy" id="3046"/>
    <lineage>
        <taxon>Eukaryota</taxon>
        <taxon>Viridiplantae</taxon>
        <taxon>Chlorophyta</taxon>
        <taxon>core chlorophytes</taxon>
        <taxon>Chlorophyceae</taxon>
        <taxon>CS clade</taxon>
        <taxon>Chlamydomonadales</taxon>
        <taxon>Dunaliellaceae</taxon>
        <taxon>Dunaliella</taxon>
    </lineage>
</organism>
<evidence type="ECO:0008006" key="4">
    <source>
        <dbReference type="Google" id="ProtNLM"/>
    </source>
</evidence>
<accession>A0ABQ7GL48</accession>
<keyword evidence="3" id="KW-1185">Reference proteome</keyword>
<protein>
    <recommendedName>
        <fullName evidence="4">Encoded protein</fullName>
    </recommendedName>
</protein>